<organism evidence="1 2">
    <name type="scientific">Glaciecola petra</name>
    <dbReference type="NCBI Taxonomy" id="3075602"/>
    <lineage>
        <taxon>Bacteria</taxon>
        <taxon>Pseudomonadati</taxon>
        <taxon>Pseudomonadota</taxon>
        <taxon>Gammaproteobacteria</taxon>
        <taxon>Alteromonadales</taxon>
        <taxon>Alteromonadaceae</taxon>
        <taxon>Glaciecola</taxon>
    </lineage>
</organism>
<dbReference type="RefSeq" id="WP_311367334.1">
    <property type="nucleotide sequence ID" value="NZ_JAVRHX010000001.1"/>
</dbReference>
<keyword evidence="2" id="KW-1185">Reference proteome</keyword>
<evidence type="ECO:0000313" key="1">
    <source>
        <dbReference type="EMBL" id="MDT0593839.1"/>
    </source>
</evidence>
<dbReference type="Proteomes" id="UP001253545">
    <property type="component" value="Unassembled WGS sequence"/>
</dbReference>
<dbReference type="EC" id="2.3.1.-" evidence="1"/>
<accession>A0ABU2ZQG0</accession>
<proteinExistence type="predicted"/>
<evidence type="ECO:0000313" key="2">
    <source>
        <dbReference type="Proteomes" id="UP001253545"/>
    </source>
</evidence>
<dbReference type="Gene3D" id="3.40.630.30">
    <property type="match status" value="1"/>
</dbReference>
<dbReference type="GO" id="GO:0016746">
    <property type="term" value="F:acyltransferase activity"/>
    <property type="evidence" value="ECO:0007669"/>
    <property type="project" value="UniProtKB-KW"/>
</dbReference>
<name>A0ABU2ZQG0_9ALTE</name>
<dbReference type="SUPFAM" id="SSF55729">
    <property type="entry name" value="Acyl-CoA N-acyltransferases (Nat)"/>
    <property type="match status" value="1"/>
</dbReference>
<dbReference type="PANTHER" id="PTHR47017">
    <property type="entry name" value="ACYL-COA"/>
    <property type="match status" value="1"/>
</dbReference>
<dbReference type="InterPro" id="IPR007434">
    <property type="entry name" value="FemAB-like"/>
</dbReference>
<sequence length="385" mass="44353">MNWQWKTVDSIATISADSISGLISLPTLGCQTPFLSYSFLLALETNECVGANSGWQAKHIVIHDDDQIIAFIPGYLKQHSYGEYVFDHSWAHAYQQHGLGYYPKWINAIPFTPVPGARVLVRADVCEQDLLSFWQVNKAQIMKKLDISSMHFLFTQQAYSDSLHEQNFYQRRSVQFYWFNKQYKDFSEFLGLMTARRRKTINKERKSLVDAGISMRRIEGPSIKTDHLDVFYQCYQKTYMKRSGHGGYLNKSFFESLIESMPQNILLVLAYKSSTAVACALFFNDKEGLYGRYWGALTEISGLHFETCYYQGIEFCIENNIPLFNPGTQGEHKILRGFEPQLCFSNHSMAHPEFDNAVADFVKREQAQINQYQIDAGNLLPFKKA</sequence>
<gene>
    <name evidence="1" type="ORF">RM552_03135</name>
</gene>
<protein>
    <submittedName>
        <fullName evidence="1">GNAT family N-acetyltransferase</fullName>
        <ecNumber evidence="1">2.3.1.-</ecNumber>
    </submittedName>
</protein>
<reference evidence="1 2" key="1">
    <citation type="submission" date="2023-09" db="EMBL/GenBank/DDBJ databases">
        <authorList>
            <person name="Rey-Velasco X."/>
        </authorList>
    </citation>
    <scope>NUCLEOTIDE SEQUENCE [LARGE SCALE GENOMIC DNA]</scope>
    <source>
        <strain evidence="1 2">P117</strain>
    </source>
</reference>
<keyword evidence="1" id="KW-0808">Transferase</keyword>
<dbReference type="PANTHER" id="PTHR47017:SF1">
    <property type="entry name" value="ACYL-COA"/>
    <property type="match status" value="1"/>
</dbReference>
<dbReference type="Pfam" id="PF04339">
    <property type="entry name" value="FemAB_like"/>
    <property type="match status" value="1"/>
</dbReference>
<comment type="caution">
    <text evidence="1">The sequence shown here is derived from an EMBL/GenBank/DDBJ whole genome shotgun (WGS) entry which is preliminary data.</text>
</comment>
<dbReference type="EMBL" id="JAVRHX010000001">
    <property type="protein sequence ID" value="MDT0593839.1"/>
    <property type="molecule type" value="Genomic_DNA"/>
</dbReference>
<keyword evidence="1" id="KW-0012">Acyltransferase</keyword>
<dbReference type="InterPro" id="IPR016181">
    <property type="entry name" value="Acyl_CoA_acyltransferase"/>
</dbReference>